<keyword evidence="3" id="KW-1185">Reference proteome</keyword>
<evidence type="ECO:0000313" key="2">
    <source>
        <dbReference type="EMBL" id="KAG2628100.1"/>
    </source>
</evidence>
<dbReference type="AlphaFoldDB" id="A0A8T0UZA2"/>
<accession>A0A8T0UZA2</accession>
<dbReference type="EMBL" id="CM029041">
    <property type="protein sequence ID" value="KAG2628100.1"/>
    <property type="molecule type" value="Genomic_DNA"/>
</dbReference>
<gene>
    <name evidence="2" type="ORF">PVAP13_3KG228051</name>
</gene>
<evidence type="ECO:0000313" key="3">
    <source>
        <dbReference type="Proteomes" id="UP000823388"/>
    </source>
</evidence>
<proteinExistence type="predicted"/>
<evidence type="ECO:0000259" key="1">
    <source>
        <dbReference type="Pfam" id="PF23635"/>
    </source>
</evidence>
<reference evidence="2" key="1">
    <citation type="submission" date="2020-05" db="EMBL/GenBank/DDBJ databases">
        <title>WGS assembly of Panicum virgatum.</title>
        <authorList>
            <person name="Lovell J.T."/>
            <person name="Jenkins J."/>
            <person name="Shu S."/>
            <person name="Juenger T.E."/>
            <person name="Schmutz J."/>
        </authorList>
    </citation>
    <scope>NUCLEOTIDE SEQUENCE</scope>
    <source>
        <strain evidence="2">AP13</strain>
    </source>
</reference>
<sequence length="181" mass="20503">MPSTSLLFDPGVLVRNTVCWHLLFGDILEFNLDMESLAIIQKPEGAYLTDRSSVRVLRTEDRELGLAIVSELSIQLWGRKANSNGVLGWVLQKTVQLDKLLPLKLLWRRWITNIIGFDEDSNEIILYIAHDIFMIQLESMQFEKLAVNDCITEYYPYRSFYAAVDSAVGGGDDGGEILNST</sequence>
<organism evidence="2 3">
    <name type="scientific">Panicum virgatum</name>
    <name type="common">Blackwell switchgrass</name>
    <dbReference type="NCBI Taxonomy" id="38727"/>
    <lineage>
        <taxon>Eukaryota</taxon>
        <taxon>Viridiplantae</taxon>
        <taxon>Streptophyta</taxon>
        <taxon>Embryophyta</taxon>
        <taxon>Tracheophyta</taxon>
        <taxon>Spermatophyta</taxon>
        <taxon>Magnoliopsida</taxon>
        <taxon>Liliopsida</taxon>
        <taxon>Poales</taxon>
        <taxon>Poaceae</taxon>
        <taxon>PACMAD clade</taxon>
        <taxon>Panicoideae</taxon>
        <taxon>Panicodae</taxon>
        <taxon>Paniceae</taxon>
        <taxon>Panicinae</taxon>
        <taxon>Panicum</taxon>
        <taxon>Panicum sect. Hiantes</taxon>
    </lineage>
</organism>
<dbReference type="PANTHER" id="PTHR33186:SF16">
    <property type="entry name" value="F-BOX ASSOCIATED DOMAIN-CONTAINING PROTEIN"/>
    <property type="match status" value="1"/>
</dbReference>
<dbReference type="PANTHER" id="PTHR33186">
    <property type="entry name" value="OS10G0136150 PROTEIN-RELATED"/>
    <property type="match status" value="1"/>
</dbReference>
<name>A0A8T0UZA2_PANVG</name>
<protein>
    <recommendedName>
        <fullName evidence="1">F-box protein AT5G49610-like beta-propeller domain-containing protein</fullName>
    </recommendedName>
</protein>
<comment type="caution">
    <text evidence="2">The sequence shown here is derived from an EMBL/GenBank/DDBJ whole genome shotgun (WGS) entry which is preliminary data.</text>
</comment>
<feature type="domain" description="F-box protein AT5G49610-like beta-propeller" evidence="1">
    <location>
        <begin position="12"/>
        <end position="146"/>
    </location>
</feature>
<dbReference type="Proteomes" id="UP000823388">
    <property type="component" value="Chromosome 3K"/>
</dbReference>
<dbReference type="Pfam" id="PF23635">
    <property type="entry name" value="Beta-prop_AT5G49610-like"/>
    <property type="match status" value="1"/>
</dbReference>
<dbReference type="InterPro" id="IPR056594">
    <property type="entry name" value="AT5G49610-like_b-prop"/>
</dbReference>